<dbReference type="Gramene" id="TuG1812G0200003907.01.T01">
    <property type="protein sequence ID" value="TuG1812G0200003907.01.T01"/>
    <property type="gene ID" value="TuG1812G0200003907.01"/>
</dbReference>
<dbReference type="EnsemblPlants" id="TuG1812G0200003907.01.T01">
    <property type="protein sequence ID" value="TuG1812G0200003907.01.T01"/>
    <property type="gene ID" value="TuG1812G0200003907.01"/>
</dbReference>
<protein>
    <submittedName>
        <fullName evidence="2">Uncharacterized protein</fullName>
    </submittedName>
</protein>
<organism evidence="2 3">
    <name type="scientific">Triticum urartu</name>
    <name type="common">Red wild einkorn</name>
    <name type="synonym">Crithodium urartu</name>
    <dbReference type="NCBI Taxonomy" id="4572"/>
    <lineage>
        <taxon>Eukaryota</taxon>
        <taxon>Viridiplantae</taxon>
        <taxon>Streptophyta</taxon>
        <taxon>Embryophyta</taxon>
        <taxon>Tracheophyta</taxon>
        <taxon>Spermatophyta</taxon>
        <taxon>Magnoliopsida</taxon>
        <taxon>Liliopsida</taxon>
        <taxon>Poales</taxon>
        <taxon>Poaceae</taxon>
        <taxon>BOP clade</taxon>
        <taxon>Pooideae</taxon>
        <taxon>Triticodae</taxon>
        <taxon>Triticeae</taxon>
        <taxon>Triticinae</taxon>
        <taxon>Triticum</taxon>
    </lineage>
</organism>
<sequence>MRASSGSPPIPTSKGEGVMEVDSDQDRDDCDVMIEPAAALRGLYAMMVSWCDQLLDIDIEEGGDRSVPPLLMIHFPRLFERAWGNNRLYPQALDDWCPYRAYLQKFCDHNAPRYHDPDAYKLCMDQEIKLKSEWLYKHTLVPHDEISLSDDIQNCAYELICSNSGEGDSSISMIAATCVAKESELIVERLSCHPSLLDPEESPHKSTQIRMFALSCMKGSQACSDAALLVKKAALLGITIEAGFMTRNLRDKYYDSNVSYLNRLIRRFALEVVRQKFDGSLEHSAHDDYQYDFVARLEEDAENHCRDSLVNSDPASEEKGNVASCASTCSNGN</sequence>
<dbReference type="Proteomes" id="UP000015106">
    <property type="component" value="Chromosome 2"/>
</dbReference>
<dbReference type="EnsemblPlants" id="TuG1812G0200003909.01.T01">
    <property type="protein sequence ID" value="TuG1812G0200003909.01.T01"/>
    <property type="gene ID" value="TuG1812G0200003909.01"/>
</dbReference>
<accession>A0A8R7PHF6</accession>
<proteinExistence type="predicted"/>
<reference evidence="2" key="2">
    <citation type="submission" date="2018-03" db="EMBL/GenBank/DDBJ databases">
        <title>The Triticum urartu genome reveals the dynamic nature of wheat genome evolution.</title>
        <authorList>
            <person name="Ling H."/>
            <person name="Ma B."/>
            <person name="Shi X."/>
            <person name="Liu H."/>
            <person name="Dong L."/>
            <person name="Sun H."/>
            <person name="Cao Y."/>
            <person name="Gao Q."/>
            <person name="Zheng S."/>
            <person name="Li Y."/>
            <person name="Yu Y."/>
            <person name="Du H."/>
            <person name="Qi M."/>
            <person name="Li Y."/>
            <person name="Yu H."/>
            <person name="Cui Y."/>
            <person name="Wang N."/>
            <person name="Chen C."/>
            <person name="Wu H."/>
            <person name="Zhao Y."/>
            <person name="Zhang J."/>
            <person name="Li Y."/>
            <person name="Zhou W."/>
            <person name="Zhang B."/>
            <person name="Hu W."/>
            <person name="Eijk M."/>
            <person name="Tang J."/>
            <person name="Witsenboer H."/>
            <person name="Zhao S."/>
            <person name="Li Z."/>
            <person name="Zhang A."/>
            <person name="Wang D."/>
            <person name="Liang C."/>
        </authorList>
    </citation>
    <scope>NUCLEOTIDE SEQUENCE [LARGE SCALE GENOMIC DNA]</scope>
    <source>
        <strain evidence="2">cv. G1812</strain>
    </source>
</reference>
<name>A0A8R7PHF6_TRIUA</name>
<keyword evidence="3" id="KW-1185">Reference proteome</keyword>
<reference evidence="3" key="1">
    <citation type="journal article" date="2013" name="Nature">
        <title>Draft genome of the wheat A-genome progenitor Triticum urartu.</title>
        <authorList>
            <person name="Ling H.Q."/>
            <person name="Zhao S."/>
            <person name="Liu D."/>
            <person name="Wang J."/>
            <person name="Sun H."/>
            <person name="Zhang C."/>
            <person name="Fan H."/>
            <person name="Li D."/>
            <person name="Dong L."/>
            <person name="Tao Y."/>
            <person name="Gao C."/>
            <person name="Wu H."/>
            <person name="Li Y."/>
            <person name="Cui Y."/>
            <person name="Guo X."/>
            <person name="Zheng S."/>
            <person name="Wang B."/>
            <person name="Yu K."/>
            <person name="Liang Q."/>
            <person name="Yang W."/>
            <person name="Lou X."/>
            <person name="Chen J."/>
            <person name="Feng M."/>
            <person name="Jian J."/>
            <person name="Zhang X."/>
            <person name="Luo G."/>
            <person name="Jiang Y."/>
            <person name="Liu J."/>
            <person name="Wang Z."/>
            <person name="Sha Y."/>
            <person name="Zhang B."/>
            <person name="Wu H."/>
            <person name="Tang D."/>
            <person name="Shen Q."/>
            <person name="Xue P."/>
            <person name="Zou S."/>
            <person name="Wang X."/>
            <person name="Liu X."/>
            <person name="Wang F."/>
            <person name="Yang Y."/>
            <person name="An X."/>
            <person name="Dong Z."/>
            <person name="Zhang K."/>
            <person name="Zhang X."/>
            <person name="Luo M.C."/>
            <person name="Dvorak J."/>
            <person name="Tong Y."/>
            <person name="Wang J."/>
            <person name="Yang H."/>
            <person name="Li Z."/>
            <person name="Wang D."/>
            <person name="Zhang A."/>
            <person name="Wang J."/>
        </authorList>
    </citation>
    <scope>NUCLEOTIDE SEQUENCE</scope>
    <source>
        <strain evidence="3">cv. G1812</strain>
    </source>
</reference>
<evidence type="ECO:0000256" key="1">
    <source>
        <dbReference type="SAM" id="MobiDB-lite"/>
    </source>
</evidence>
<dbReference type="AlphaFoldDB" id="A0A8R7PHF6"/>
<dbReference type="Gramene" id="TuG1812G0200003909.01.T01">
    <property type="protein sequence ID" value="TuG1812G0200003909.01.T01"/>
    <property type="gene ID" value="TuG1812G0200003909.01"/>
</dbReference>
<reference evidence="2" key="3">
    <citation type="submission" date="2022-06" db="UniProtKB">
        <authorList>
            <consortium name="EnsemblPlants"/>
        </authorList>
    </citation>
    <scope>IDENTIFICATION</scope>
</reference>
<evidence type="ECO:0000313" key="2">
    <source>
        <dbReference type="EnsemblPlants" id="TuG1812G0200003907.01.T01"/>
    </source>
</evidence>
<evidence type="ECO:0000313" key="3">
    <source>
        <dbReference type="Proteomes" id="UP000015106"/>
    </source>
</evidence>
<feature type="region of interest" description="Disordered" evidence="1">
    <location>
        <begin position="1"/>
        <end position="26"/>
    </location>
</feature>